<proteinExistence type="predicted"/>
<dbReference type="SUPFAM" id="SSF53850">
    <property type="entry name" value="Periplasmic binding protein-like II"/>
    <property type="match status" value="1"/>
</dbReference>
<dbReference type="PANTHER" id="PTHR30222">
    <property type="entry name" value="SPERMIDINE/PUTRESCINE-BINDING PERIPLASMIC PROTEIN"/>
    <property type="match status" value="1"/>
</dbReference>
<comment type="caution">
    <text evidence="2">The sequence shown here is derived from an EMBL/GenBank/DDBJ whole genome shotgun (WGS) entry which is preliminary data.</text>
</comment>
<gene>
    <name evidence="2" type="ORF">QWY28_22910</name>
</gene>
<dbReference type="Gene3D" id="3.40.190.10">
    <property type="entry name" value="Periplasmic binding protein-like II"/>
    <property type="match status" value="2"/>
</dbReference>
<keyword evidence="3" id="KW-1185">Reference proteome</keyword>
<dbReference type="Pfam" id="PF13416">
    <property type="entry name" value="SBP_bac_8"/>
    <property type="match status" value="1"/>
</dbReference>
<keyword evidence="1" id="KW-0732">Signal</keyword>
<evidence type="ECO:0000313" key="3">
    <source>
        <dbReference type="Proteomes" id="UP001168620"/>
    </source>
</evidence>
<name>A0ABT8FMH0_9ACTN</name>
<dbReference type="InterPro" id="IPR006059">
    <property type="entry name" value="SBP"/>
</dbReference>
<organism evidence="2 3">
    <name type="scientific">Nocardioides oceani</name>
    <dbReference type="NCBI Taxonomy" id="3058369"/>
    <lineage>
        <taxon>Bacteria</taxon>
        <taxon>Bacillati</taxon>
        <taxon>Actinomycetota</taxon>
        <taxon>Actinomycetes</taxon>
        <taxon>Propionibacteriales</taxon>
        <taxon>Nocardioidaceae</taxon>
        <taxon>Nocardioides</taxon>
    </lineage>
</organism>
<dbReference type="PANTHER" id="PTHR30222:SF2">
    <property type="entry name" value="ABC TRANSPORTER SUBSTRATE-BINDING PROTEIN"/>
    <property type="match status" value="1"/>
</dbReference>
<evidence type="ECO:0000313" key="2">
    <source>
        <dbReference type="EMBL" id="MDN4175829.1"/>
    </source>
</evidence>
<accession>A0ABT8FMH0</accession>
<reference evidence="2" key="1">
    <citation type="submission" date="2023-06" db="EMBL/GenBank/DDBJ databases">
        <title>Draft genome sequence of Nocardioides sp. SOB77.</title>
        <authorList>
            <person name="Zhang G."/>
        </authorList>
    </citation>
    <scope>NUCLEOTIDE SEQUENCE</scope>
    <source>
        <strain evidence="2">SOB77</strain>
    </source>
</reference>
<evidence type="ECO:0000256" key="1">
    <source>
        <dbReference type="ARBA" id="ARBA00022729"/>
    </source>
</evidence>
<dbReference type="EMBL" id="JAUHJQ010000028">
    <property type="protein sequence ID" value="MDN4175829.1"/>
    <property type="molecule type" value="Genomic_DNA"/>
</dbReference>
<protein>
    <submittedName>
        <fullName evidence="2">Extracellular solute-binding protein</fullName>
    </submittedName>
</protein>
<dbReference type="Proteomes" id="UP001168620">
    <property type="component" value="Unassembled WGS sequence"/>
</dbReference>
<sequence>MTFVGAVALIAAAGCGGDQSESISASDVVEGAPVAGTVKPDSLEGVTVNYTSWGGDIQEGQMAGVKGFESDSGATIVEDSPTDYAKIKAQVAADQGTWDVVDVESTWAAANCGSLLMELDEKIIDRSVLPPDNQGSACSVPVVGTGNIFAYDADEFPEAPDDWQDFFDVDQFPGKRAVFAGNPAAVLEAALMADGVASEELYPLDVDRAFAKLDTIKEDLVFWSTGAQATQMVESSQAAMGIFWSGRVLGAVENGANWEPVYDRPLVQYDELVIPKSAPNPIAAMALINYALGAEQMEIVTQETSYPGTNVNSDPKLDPLVAKYQASQAPYVDPVTVDSAWWGDNIGSLTDRWTTWING</sequence>
<dbReference type="RefSeq" id="WP_300955238.1">
    <property type="nucleotide sequence ID" value="NZ_JAUHJQ010000028.1"/>
</dbReference>